<dbReference type="AlphaFoldDB" id="A0AAV4NYJ0"/>
<gene>
    <name evidence="2" type="ORF">CDAR_165371</name>
</gene>
<proteinExistence type="predicted"/>
<organism evidence="2 3">
    <name type="scientific">Caerostris darwini</name>
    <dbReference type="NCBI Taxonomy" id="1538125"/>
    <lineage>
        <taxon>Eukaryota</taxon>
        <taxon>Metazoa</taxon>
        <taxon>Ecdysozoa</taxon>
        <taxon>Arthropoda</taxon>
        <taxon>Chelicerata</taxon>
        <taxon>Arachnida</taxon>
        <taxon>Araneae</taxon>
        <taxon>Araneomorphae</taxon>
        <taxon>Entelegynae</taxon>
        <taxon>Araneoidea</taxon>
        <taxon>Araneidae</taxon>
        <taxon>Caerostris</taxon>
    </lineage>
</organism>
<comment type="caution">
    <text evidence="2">The sequence shown here is derived from an EMBL/GenBank/DDBJ whole genome shotgun (WGS) entry which is preliminary data.</text>
</comment>
<reference evidence="2 3" key="1">
    <citation type="submission" date="2021-06" db="EMBL/GenBank/DDBJ databases">
        <title>Caerostris darwini draft genome.</title>
        <authorList>
            <person name="Kono N."/>
            <person name="Arakawa K."/>
        </authorList>
    </citation>
    <scope>NUCLEOTIDE SEQUENCE [LARGE SCALE GENOMIC DNA]</scope>
</reference>
<sequence>MSTLTTPYVAGSRRQSQLYEDEHYHSAGPTAAACIITVDLPDYYNQIPDSHHSLKVCSRLYSFDVTFKSIHKNRENHTFAESEPYFSALPPTPFSAENRASSSRPHSIFKDKHFSFSVRFPPRVDSGIPGIDSPPKQEKRRLHEIRSRSQQGRHRFLPANTGTGVR</sequence>
<feature type="region of interest" description="Disordered" evidence="1">
    <location>
        <begin position="125"/>
        <end position="166"/>
    </location>
</feature>
<dbReference type="Proteomes" id="UP001054837">
    <property type="component" value="Unassembled WGS sequence"/>
</dbReference>
<dbReference type="EMBL" id="BPLQ01002108">
    <property type="protein sequence ID" value="GIX88805.1"/>
    <property type="molecule type" value="Genomic_DNA"/>
</dbReference>
<evidence type="ECO:0000313" key="3">
    <source>
        <dbReference type="Proteomes" id="UP001054837"/>
    </source>
</evidence>
<evidence type="ECO:0000313" key="2">
    <source>
        <dbReference type="EMBL" id="GIX88805.1"/>
    </source>
</evidence>
<accession>A0AAV4NYJ0</accession>
<name>A0AAV4NYJ0_9ARAC</name>
<evidence type="ECO:0000256" key="1">
    <source>
        <dbReference type="SAM" id="MobiDB-lite"/>
    </source>
</evidence>
<keyword evidence="3" id="KW-1185">Reference proteome</keyword>
<protein>
    <submittedName>
        <fullName evidence="2">Uncharacterized protein</fullName>
    </submittedName>
</protein>